<dbReference type="SUPFAM" id="SSF51182">
    <property type="entry name" value="RmlC-like cupins"/>
    <property type="match status" value="1"/>
</dbReference>
<dbReference type="InterPro" id="IPR047713">
    <property type="entry name" value="DHCW_cupin"/>
</dbReference>
<protein>
    <submittedName>
        <fullName evidence="1">DHCW motif cupin fold protein</fullName>
    </submittedName>
</protein>
<reference evidence="2" key="1">
    <citation type="journal article" date="2019" name="Int. J. Syst. Evol. Microbiol.">
        <title>The Global Catalogue of Microorganisms (GCM) 10K type strain sequencing project: providing services to taxonomists for standard genome sequencing and annotation.</title>
        <authorList>
            <consortium name="The Broad Institute Genomics Platform"/>
            <consortium name="The Broad Institute Genome Sequencing Center for Infectious Disease"/>
            <person name="Wu L."/>
            <person name="Ma J."/>
        </authorList>
    </citation>
    <scope>NUCLEOTIDE SEQUENCE [LARGE SCALE GENOMIC DNA]</scope>
    <source>
        <strain evidence="2">CGMCC 1.9106</strain>
    </source>
</reference>
<organism evidence="1 2">
    <name type="scientific">Catellatospora aurea</name>
    <dbReference type="NCBI Taxonomy" id="1337874"/>
    <lineage>
        <taxon>Bacteria</taxon>
        <taxon>Bacillati</taxon>
        <taxon>Actinomycetota</taxon>
        <taxon>Actinomycetes</taxon>
        <taxon>Micromonosporales</taxon>
        <taxon>Micromonosporaceae</taxon>
        <taxon>Catellatospora</taxon>
    </lineage>
</organism>
<dbReference type="RefSeq" id="WP_376809902.1">
    <property type="nucleotide sequence ID" value="NZ_JBHTAC010000050.1"/>
</dbReference>
<proteinExistence type="predicted"/>
<keyword evidence="2" id="KW-1185">Reference proteome</keyword>
<sequence length="109" mass="11899">MLIDKIPFGVTDWAQVPAIEHPGDTGIATWRTREFGDLRVRLVEYSPGYLADHWCMKGHILLVLSGTLTTELASGQRVTLPAGSSYQVGDDTEAHRSSSATGARLFIVD</sequence>
<accession>A0ABW2H8X5</accession>
<dbReference type="Proteomes" id="UP001596392">
    <property type="component" value="Unassembled WGS sequence"/>
</dbReference>
<dbReference type="EMBL" id="JBHTAC010000050">
    <property type="protein sequence ID" value="MFC7247146.1"/>
    <property type="molecule type" value="Genomic_DNA"/>
</dbReference>
<name>A0ABW2H8X5_9ACTN</name>
<evidence type="ECO:0000313" key="1">
    <source>
        <dbReference type="EMBL" id="MFC7247146.1"/>
    </source>
</evidence>
<dbReference type="InterPro" id="IPR011051">
    <property type="entry name" value="RmlC_Cupin_sf"/>
</dbReference>
<comment type="caution">
    <text evidence="1">The sequence shown here is derived from an EMBL/GenBank/DDBJ whole genome shotgun (WGS) entry which is preliminary data.</text>
</comment>
<dbReference type="NCBIfam" id="NF038084">
    <property type="entry name" value="DHCW_cupin"/>
    <property type="match status" value="1"/>
</dbReference>
<gene>
    <name evidence="1" type="ORF">ACFQO7_32125</name>
</gene>
<evidence type="ECO:0000313" key="2">
    <source>
        <dbReference type="Proteomes" id="UP001596392"/>
    </source>
</evidence>